<sequence length="64" mass="7428">LLVLFEMSVSYATLRILNEKKLNKVDSHGNNLKLQRKKSKAKHYEISGYSESIRGLVFPHVIRE</sequence>
<reference evidence="1" key="1">
    <citation type="submission" date="2023-09" db="UniProtKB">
        <authorList>
            <consortium name="Ensembl"/>
        </authorList>
    </citation>
    <scope>IDENTIFICATION</scope>
</reference>
<dbReference type="Ensembl" id="ENSCCNT00000037611.1">
    <property type="protein sequence ID" value="ENSCCNP00000029829.1"/>
    <property type="gene ID" value="ENSCCNG00000028608.1"/>
</dbReference>
<dbReference type="AlphaFoldDB" id="A0A8C0XJQ2"/>
<organism evidence="1">
    <name type="scientific">Castor canadensis</name>
    <name type="common">American beaver</name>
    <dbReference type="NCBI Taxonomy" id="51338"/>
    <lineage>
        <taxon>Eukaryota</taxon>
        <taxon>Metazoa</taxon>
        <taxon>Chordata</taxon>
        <taxon>Craniata</taxon>
        <taxon>Vertebrata</taxon>
        <taxon>Euteleostomi</taxon>
        <taxon>Mammalia</taxon>
        <taxon>Eutheria</taxon>
        <taxon>Euarchontoglires</taxon>
        <taxon>Glires</taxon>
        <taxon>Rodentia</taxon>
        <taxon>Castorimorpha</taxon>
        <taxon>Castoridae</taxon>
        <taxon>Castor</taxon>
    </lineage>
</organism>
<evidence type="ECO:0000313" key="1">
    <source>
        <dbReference type="Ensembl" id="ENSCCNP00000029829.1"/>
    </source>
</evidence>
<proteinExistence type="predicted"/>
<name>A0A8C0XJQ2_CASCN</name>
<protein>
    <submittedName>
        <fullName evidence="1">Uncharacterized protein</fullName>
    </submittedName>
</protein>
<accession>A0A8C0XJQ2</accession>